<dbReference type="Pfam" id="PF01565">
    <property type="entry name" value="FAD_binding_4"/>
    <property type="match status" value="1"/>
</dbReference>
<protein>
    <submittedName>
        <fullName evidence="7">FAD-binding domain-containing protein</fullName>
    </submittedName>
</protein>
<dbReference type="OrthoDB" id="9996127at2759"/>
<dbReference type="InterPro" id="IPR016169">
    <property type="entry name" value="FAD-bd_PCMH_sub2"/>
</dbReference>
<dbReference type="GO" id="GO:0016491">
    <property type="term" value="F:oxidoreductase activity"/>
    <property type="evidence" value="ECO:0007669"/>
    <property type="project" value="UniProtKB-KW"/>
</dbReference>
<keyword evidence="3" id="KW-0274">FAD</keyword>
<evidence type="ECO:0000313" key="8">
    <source>
        <dbReference type="Proteomes" id="UP000799757"/>
    </source>
</evidence>
<keyword evidence="8" id="KW-1185">Reference proteome</keyword>
<dbReference type="InterPro" id="IPR016166">
    <property type="entry name" value="FAD-bd_PCMH"/>
</dbReference>
<dbReference type="InterPro" id="IPR012951">
    <property type="entry name" value="BBE"/>
</dbReference>
<dbReference type="AlphaFoldDB" id="A0A6A6XRF5"/>
<dbReference type="PANTHER" id="PTHR42973">
    <property type="entry name" value="BINDING OXIDOREDUCTASE, PUTATIVE (AFU_ORTHOLOGUE AFUA_1G17690)-RELATED"/>
    <property type="match status" value="1"/>
</dbReference>
<evidence type="ECO:0000259" key="6">
    <source>
        <dbReference type="PROSITE" id="PS51387"/>
    </source>
</evidence>
<gene>
    <name evidence="7" type="ORF">K505DRAFT_231695</name>
</gene>
<evidence type="ECO:0000256" key="5">
    <source>
        <dbReference type="SAM" id="SignalP"/>
    </source>
</evidence>
<evidence type="ECO:0000256" key="1">
    <source>
        <dbReference type="ARBA" id="ARBA00005466"/>
    </source>
</evidence>
<dbReference type="Proteomes" id="UP000799757">
    <property type="component" value="Unassembled WGS sequence"/>
</dbReference>
<keyword evidence="4" id="KW-0560">Oxidoreductase</keyword>
<sequence length="518" mass="58717">MKSFTRVATCGLALLQALVTGTPLPHYFEHVPFTRRDLPVVQIQKELGHQISKGSLIFGPEHRRYASATERWSTFAVPKIQVVVQPAKESDVSKIVKYCNRNSIEFYVVNRGHSITSGSADFNGMQIDMASLTGITINRHKKSGWFQGGVYGDIVINYLWNHGYVTTTGSCTCVGLLGPGLGGGHGRFEGRYGMVSDNLLQLNVVLANGSAITVNETSYPDLLWAMRGAGHNFGIVTSFEAPIHPRGAPLWHYHNYFWTQDKLETVFEELNKFHNNGSTPVEMALNFGIFRFDTTISETEAIIWWTFAYQGSEEEAEKLLEPFNKIGAVREDSGDVPYPEIPDIQGTGIGGWLCPGNRTHITSTAGLQVYNVTAERQIYDRIGHWVTKHPEFTTVSVVHEGYSTEGVTNKNPADSAYPFRDDHHLMFFDVMVERFPHLKDEARAWATETMDLWNSGQPQRLPNAYVNYANGLEPVEWQYGHEPWRLERLRKLKAKYDPQNHFRYYNPIIRNDNTTRTY</sequence>
<dbReference type="Gene3D" id="3.30.43.10">
    <property type="entry name" value="Uridine Diphospho-n-acetylenolpyruvylglucosamine Reductase, domain 2"/>
    <property type="match status" value="1"/>
</dbReference>
<feature type="domain" description="FAD-binding PCMH-type" evidence="6">
    <location>
        <begin position="75"/>
        <end position="246"/>
    </location>
</feature>
<keyword evidence="5" id="KW-0732">Signal</keyword>
<evidence type="ECO:0000256" key="4">
    <source>
        <dbReference type="ARBA" id="ARBA00023002"/>
    </source>
</evidence>
<evidence type="ECO:0000313" key="7">
    <source>
        <dbReference type="EMBL" id="KAF2799146.1"/>
    </source>
</evidence>
<evidence type="ECO:0000256" key="3">
    <source>
        <dbReference type="ARBA" id="ARBA00022827"/>
    </source>
</evidence>
<dbReference type="Gene3D" id="3.30.465.10">
    <property type="match status" value="1"/>
</dbReference>
<dbReference type="EMBL" id="MU001769">
    <property type="protein sequence ID" value="KAF2799146.1"/>
    <property type="molecule type" value="Genomic_DNA"/>
</dbReference>
<proteinExistence type="inferred from homology"/>
<organism evidence="7 8">
    <name type="scientific">Melanomma pulvis-pyrius CBS 109.77</name>
    <dbReference type="NCBI Taxonomy" id="1314802"/>
    <lineage>
        <taxon>Eukaryota</taxon>
        <taxon>Fungi</taxon>
        <taxon>Dikarya</taxon>
        <taxon>Ascomycota</taxon>
        <taxon>Pezizomycotina</taxon>
        <taxon>Dothideomycetes</taxon>
        <taxon>Pleosporomycetidae</taxon>
        <taxon>Pleosporales</taxon>
        <taxon>Melanommataceae</taxon>
        <taxon>Melanomma</taxon>
    </lineage>
</organism>
<name>A0A6A6XRF5_9PLEO</name>
<accession>A0A6A6XRF5</accession>
<comment type="similarity">
    <text evidence="1">Belongs to the oxygen-dependent FAD-linked oxidoreductase family.</text>
</comment>
<feature type="chain" id="PRO_5025461025" evidence="5">
    <location>
        <begin position="22"/>
        <end position="518"/>
    </location>
</feature>
<dbReference type="SUPFAM" id="SSF56176">
    <property type="entry name" value="FAD-binding/transporter-associated domain-like"/>
    <property type="match status" value="1"/>
</dbReference>
<dbReference type="InterPro" id="IPR036318">
    <property type="entry name" value="FAD-bd_PCMH-like_sf"/>
</dbReference>
<evidence type="ECO:0000256" key="2">
    <source>
        <dbReference type="ARBA" id="ARBA00022630"/>
    </source>
</evidence>
<dbReference type="PANTHER" id="PTHR42973:SF8">
    <property type="entry name" value="FAD-BINDING PCMH-TYPE DOMAIN-CONTAINING PROTEIN"/>
    <property type="match status" value="1"/>
</dbReference>
<dbReference type="InterPro" id="IPR006094">
    <property type="entry name" value="Oxid_FAD_bind_N"/>
</dbReference>
<reference evidence="7" key="1">
    <citation type="journal article" date="2020" name="Stud. Mycol.">
        <title>101 Dothideomycetes genomes: a test case for predicting lifestyles and emergence of pathogens.</title>
        <authorList>
            <person name="Haridas S."/>
            <person name="Albert R."/>
            <person name="Binder M."/>
            <person name="Bloem J."/>
            <person name="Labutti K."/>
            <person name="Salamov A."/>
            <person name="Andreopoulos B."/>
            <person name="Baker S."/>
            <person name="Barry K."/>
            <person name="Bills G."/>
            <person name="Bluhm B."/>
            <person name="Cannon C."/>
            <person name="Castanera R."/>
            <person name="Culley D."/>
            <person name="Daum C."/>
            <person name="Ezra D."/>
            <person name="Gonzalez J."/>
            <person name="Henrissat B."/>
            <person name="Kuo A."/>
            <person name="Liang C."/>
            <person name="Lipzen A."/>
            <person name="Lutzoni F."/>
            <person name="Magnuson J."/>
            <person name="Mondo S."/>
            <person name="Nolan M."/>
            <person name="Ohm R."/>
            <person name="Pangilinan J."/>
            <person name="Park H.-J."/>
            <person name="Ramirez L."/>
            <person name="Alfaro M."/>
            <person name="Sun H."/>
            <person name="Tritt A."/>
            <person name="Yoshinaga Y."/>
            <person name="Zwiers L.-H."/>
            <person name="Turgeon B."/>
            <person name="Goodwin S."/>
            <person name="Spatafora J."/>
            <person name="Crous P."/>
            <person name="Grigoriev I."/>
        </authorList>
    </citation>
    <scope>NUCLEOTIDE SEQUENCE</scope>
    <source>
        <strain evidence="7">CBS 109.77</strain>
    </source>
</reference>
<dbReference type="GO" id="GO:0071949">
    <property type="term" value="F:FAD binding"/>
    <property type="evidence" value="ECO:0007669"/>
    <property type="project" value="InterPro"/>
</dbReference>
<dbReference type="InterPro" id="IPR050416">
    <property type="entry name" value="FAD-linked_Oxidoreductase"/>
</dbReference>
<dbReference type="Pfam" id="PF08031">
    <property type="entry name" value="BBE"/>
    <property type="match status" value="1"/>
</dbReference>
<dbReference type="InterPro" id="IPR016167">
    <property type="entry name" value="FAD-bd_PCMH_sub1"/>
</dbReference>
<keyword evidence="2" id="KW-0285">Flavoprotein</keyword>
<dbReference type="Gene3D" id="3.40.462.20">
    <property type="match status" value="1"/>
</dbReference>
<dbReference type="PROSITE" id="PS51387">
    <property type="entry name" value="FAD_PCMH"/>
    <property type="match status" value="1"/>
</dbReference>
<feature type="signal peptide" evidence="5">
    <location>
        <begin position="1"/>
        <end position="21"/>
    </location>
</feature>